<feature type="transmembrane region" description="Helical" evidence="2">
    <location>
        <begin position="413"/>
        <end position="438"/>
    </location>
</feature>
<keyword evidence="2" id="KW-1133">Transmembrane helix</keyword>
<feature type="transmembrane region" description="Helical" evidence="2">
    <location>
        <begin position="164"/>
        <end position="183"/>
    </location>
</feature>
<dbReference type="EMBL" id="CP021383">
    <property type="protein sequence ID" value="ARU51015.1"/>
    <property type="molecule type" value="Genomic_DNA"/>
</dbReference>
<dbReference type="KEGG" id="cceu:CBR64_05435"/>
<feature type="transmembrane region" description="Helical" evidence="2">
    <location>
        <begin position="106"/>
        <end position="129"/>
    </location>
</feature>
<dbReference type="Proteomes" id="UP000196228">
    <property type="component" value="Chromosome"/>
</dbReference>
<feature type="region of interest" description="Disordered" evidence="1">
    <location>
        <begin position="1"/>
        <end position="20"/>
    </location>
</feature>
<dbReference type="OrthoDB" id="3322395at2"/>
<sequence>MTAPPATPESPASGTTVPQDPVLRSGARVLADAGRLLTRHWPALVAVALLAEVVHELALRAALAVAPSSGVLGLLVLCFSPLATVVGIVVMLHVLRREPRTARDRLEVRALLGSIASVLVPYLVIYEFYGGLSSDWQSYIDSAALDHAFAAGSGIETASPIPEGFGLTVVLVVAGALLARTLLERLAKRVDRGISAAGGDTQRSTRSAAVRIAAGYCEVVWIVVGAFTVTAVVGRVREWWTSRVVVVETTTWWDGVVARVDVLKPIVDALGPTTSLLLAGVVTGLVVPLAWLTLGTIVYGVEAIDVVDPAHAAQGGDEPTGRATRVVDRFNRTLGESGARKAWELMLDPGRRFGGLVGAVGMLWRSRWSAVLLFCVAFALLTLGEQVVYTAAQAVVGQPGIVAWRALVGPLEIVATVVVQVLTTVLLAAAADALLASLGLPSALRTRRVARSRTAVGTEAGTAVGTAVGTEAGAEVSTGAGTTADGASAG</sequence>
<keyword evidence="2" id="KW-0812">Transmembrane</keyword>
<reference evidence="3 4" key="1">
    <citation type="submission" date="2017-05" db="EMBL/GenBank/DDBJ databases">
        <authorList>
            <person name="Song R."/>
            <person name="Chenine A.L."/>
            <person name="Ruprecht R.M."/>
        </authorList>
    </citation>
    <scope>NUCLEOTIDE SEQUENCE [LARGE SCALE GENOMIC DNA]</scope>
    <source>
        <strain evidence="3 4">PSBB019</strain>
    </source>
</reference>
<dbReference type="AlphaFoldDB" id="A0A1Y0HUP0"/>
<organism evidence="3 4">
    <name type="scientific">Cellulosimicrobium cellulans</name>
    <name type="common">Arthrobacter luteus</name>
    <dbReference type="NCBI Taxonomy" id="1710"/>
    <lineage>
        <taxon>Bacteria</taxon>
        <taxon>Bacillati</taxon>
        <taxon>Actinomycetota</taxon>
        <taxon>Actinomycetes</taxon>
        <taxon>Micrococcales</taxon>
        <taxon>Promicromonosporaceae</taxon>
        <taxon>Cellulosimicrobium</taxon>
    </lineage>
</organism>
<protein>
    <submittedName>
        <fullName evidence="3">Uncharacterized protein</fullName>
    </submittedName>
</protein>
<dbReference type="RefSeq" id="WP_087470068.1">
    <property type="nucleotide sequence ID" value="NZ_CP021383.1"/>
</dbReference>
<accession>A0A1Y0HUP0</accession>
<feature type="transmembrane region" description="Helical" evidence="2">
    <location>
        <begin position="371"/>
        <end position="393"/>
    </location>
</feature>
<proteinExistence type="predicted"/>
<keyword evidence="2" id="KW-0472">Membrane</keyword>
<evidence type="ECO:0000313" key="4">
    <source>
        <dbReference type="Proteomes" id="UP000196228"/>
    </source>
</evidence>
<evidence type="ECO:0000256" key="2">
    <source>
        <dbReference type="SAM" id="Phobius"/>
    </source>
</evidence>
<evidence type="ECO:0000256" key="1">
    <source>
        <dbReference type="SAM" id="MobiDB-lite"/>
    </source>
</evidence>
<feature type="transmembrane region" description="Helical" evidence="2">
    <location>
        <begin position="71"/>
        <end position="94"/>
    </location>
</feature>
<name>A0A1Y0HUP0_CELCE</name>
<feature type="transmembrane region" description="Helical" evidence="2">
    <location>
        <begin position="276"/>
        <end position="301"/>
    </location>
</feature>
<feature type="transmembrane region" description="Helical" evidence="2">
    <location>
        <begin position="213"/>
        <end position="233"/>
    </location>
</feature>
<evidence type="ECO:0000313" key="3">
    <source>
        <dbReference type="EMBL" id="ARU51015.1"/>
    </source>
</evidence>
<gene>
    <name evidence="3" type="ORF">CBR64_05435</name>
</gene>